<accession>A0A6P3W359</accession>
<dbReference type="PRINTS" id="PR01586">
    <property type="entry name" value="TWIKCHANNEL"/>
</dbReference>
<evidence type="ECO:0000256" key="2">
    <source>
        <dbReference type="ARBA" id="ARBA00022448"/>
    </source>
</evidence>
<keyword evidence="6 9" id="KW-0406">Ion transport</keyword>
<dbReference type="RefSeq" id="XP_012688231.2">
    <property type="nucleotide sequence ID" value="XM_012832777.3"/>
</dbReference>
<keyword evidence="5 11" id="KW-1133">Transmembrane helix</keyword>
<evidence type="ECO:0000313" key="13">
    <source>
        <dbReference type="Proteomes" id="UP000515152"/>
    </source>
</evidence>
<evidence type="ECO:0000256" key="6">
    <source>
        <dbReference type="ARBA" id="ARBA00023065"/>
    </source>
</evidence>
<comment type="similarity">
    <text evidence="9">Belongs to the two pore domain potassium channel (TC 1.A.1.8) family.</text>
</comment>
<evidence type="ECO:0000256" key="4">
    <source>
        <dbReference type="ARBA" id="ARBA00022958"/>
    </source>
</evidence>
<dbReference type="KEGG" id="char:105904838"/>
<reference evidence="14" key="1">
    <citation type="submission" date="2025-08" db="UniProtKB">
        <authorList>
            <consortium name="RefSeq"/>
        </authorList>
    </citation>
    <scope>IDENTIFICATION</scope>
</reference>
<feature type="transmembrane region" description="Helical" evidence="11">
    <location>
        <begin position="200"/>
        <end position="223"/>
    </location>
</feature>
<dbReference type="PANTHER" id="PTHR11003">
    <property type="entry name" value="POTASSIUM CHANNEL, SUBFAMILY K"/>
    <property type="match status" value="1"/>
</dbReference>
<feature type="transmembrane region" description="Helical" evidence="11">
    <location>
        <begin position="235"/>
        <end position="252"/>
    </location>
</feature>
<protein>
    <submittedName>
        <fullName evidence="14">Potassium channel, subfamily K, member 7 isoform X1</fullName>
    </submittedName>
</protein>
<dbReference type="SUPFAM" id="SSF81324">
    <property type="entry name" value="Voltage-gated potassium channels"/>
    <property type="match status" value="2"/>
</dbReference>
<name>A0A6P3W359_CLUHA</name>
<feature type="region of interest" description="Disordered" evidence="10">
    <location>
        <begin position="322"/>
        <end position="377"/>
    </location>
</feature>
<feature type="transmembrane region" description="Helical" evidence="11">
    <location>
        <begin position="43"/>
        <end position="64"/>
    </location>
</feature>
<dbReference type="GO" id="GO:0015271">
    <property type="term" value="F:outward rectifier potassium channel activity"/>
    <property type="evidence" value="ECO:0007669"/>
    <property type="project" value="TreeGrafter"/>
</dbReference>
<evidence type="ECO:0000256" key="5">
    <source>
        <dbReference type="ARBA" id="ARBA00022989"/>
    </source>
</evidence>
<dbReference type="PRINTS" id="PR01333">
    <property type="entry name" value="2POREKCHANEL"/>
</dbReference>
<evidence type="ECO:0000256" key="11">
    <source>
        <dbReference type="SAM" id="Phobius"/>
    </source>
</evidence>
<comment type="subcellular location">
    <subcellularLocation>
        <location evidence="1">Membrane</location>
        <topology evidence="1">Multi-pass membrane protein</topology>
    </subcellularLocation>
</comment>
<feature type="transmembrane region" description="Helical" evidence="11">
    <location>
        <begin position="272"/>
        <end position="290"/>
    </location>
</feature>
<dbReference type="InterPro" id="IPR003280">
    <property type="entry name" value="2pore_dom_K_chnl"/>
</dbReference>
<evidence type="ECO:0000256" key="7">
    <source>
        <dbReference type="ARBA" id="ARBA00023136"/>
    </source>
</evidence>
<keyword evidence="13" id="KW-1185">Reference proteome</keyword>
<dbReference type="InterPro" id="IPR013099">
    <property type="entry name" value="K_chnl_dom"/>
</dbReference>
<keyword evidence="2 9" id="KW-0813">Transport</keyword>
<dbReference type="Gene3D" id="1.10.287.70">
    <property type="match status" value="1"/>
</dbReference>
<proteinExistence type="inferred from homology"/>
<feature type="domain" description="Potassium channel" evidence="12">
    <location>
        <begin position="102"/>
        <end position="176"/>
    </location>
</feature>
<dbReference type="CTD" id="10089"/>
<keyword evidence="4" id="KW-0630">Potassium</keyword>
<evidence type="ECO:0000256" key="1">
    <source>
        <dbReference type="ARBA" id="ARBA00004141"/>
    </source>
</evidence>
<keyword evidence="3 9" id="KW-0812">Transmembrane</keyword>
<organism evidence="13 14">
    <name type="scientific">Clupea harengus</name>
    <name type="common">Atlantic herring</name>
    <dbReference type="NCBI Taxonomy" id="7950"/>
    <lineage>
        <taxon>Eukaryota</taxon>
        <taxon>Metazoa</taxon>
        <taxon>Chordata</taxon>
        <taxon>Craniata</taxon>
        <taxon>Vertebrata</taxon>
        <taxon>Euteleostomi</taxon>
        <taxon>Actinopterygii</taxon>
        <taxon>Neopterygii</taxon>
        <taxon>Teleostei</taxon>
        <taxon>Clupei</taxon>
        <taxon>Clupeiformes</taxon>
        <taxon>Clupeoidei</taxon>
        <taxon>Clupeidae</taxon>
        <taxon>Clupea</taxon>
    </lineage>
</organism>
<dbReference type="Pfam" id="PF07885">
    <property type="entry name" value="Ion_trans_2"/>
    <property type="match status" value="2"/>
</dbReference>
<keyword evidence="7 11" id="KW-0472">Membrane</keyword>
<feature type="transmembrane region" description="Helical" evidence="11">
    <location>
        <begin position="154"/>
        <end position="180"/>
    </location>
</feature>
<dbReference type="AlphaFoldDB" id="A0A6P3W359"/>
<dbReference type="OrthoDB" id="297496at2759"/>
<dbReference type="GO" id="GO:0030322">
    <property type="term" value="P:stabilization of membrane potential"/>
    <property type="evidence" value="ECO:0007669"/>
    <property type="project" value="TreeGrafter"/>
</dbReference>
<evidence type="ECO:0000256" key="10">
    <source>
        <dbReference type="SAM" id="MobiDB-lite"/>
    </source>
</evidence>
<dbReference type="PANTHER" id="PTHR11003:SF59">
    <property type="entry name" value="POTASSIUM CHANNEL SUBFAMILY K MEMBER 1"/>
    <property type="match status" value="1"/>
</dbReference>
<evidence type="ECO:0000313" key="14">
    <source>
        <dbReference type="RefSeq" id="XP_012688231.2"/>
    </source>
</evidence>
<keyword evidence="8 9" id="KW-0407">Ion channel</keyword>
<sequence length="377" mass="42292">MRDSVFGYLRRNRDAQSFLCLQVTLIMARCVDSTQRFLRKYAFPFLLFGYILFVLFGAFVFMALEESGENHLVTEVQDLRRTFLKENGCIHETRLDILLREVLFVGKSGVAVLEADSDQYNFDFTSSLFFVTTFLTTTGYGTTMPLSDGGRLFCILYCMLGIPVTLLLLACVTHALLPWVTGRPVLYLQTRWAFSKNRAALIYACMLAGATGVVFFLIPAVVLSLVERDWNFLEALYFCFISLSTIGLGDYLPGRTHSKAARQGLEFATSCYLVVGLVVLLVVLETFWVLPQVQALIRVFTGPQSTELKGEDLDEMVQGWEHEYPNSPEDTPEYALPISTISPCHQEQHSPEPSPKKAFSPDQPADTPPPGPDDPTQ</sequence>
<gene>
    <name evidence="14" type="primary">kcnk7</name>
</gene>
<dbReference type="GO" id="GO:0005886">
    <property type="term" value="C:plasma membrane"/>
    <property type="evidence" value="ECO:0007669"/>
    <property type="project" value="TreeGrafter"/>
</dbReference>
<evidence type="ECO:0000256" key="9">
    <source>
        <dbReference type="RuleBase" id="RU003857"/>
    </source>
</evidence>
<dbReference type="InterPro" id="IPR005408">
    <property type="entry name" value="2pore_dom_K_chnl_TWIK"/>
</dbReference>
<evidence type="ECO:0000256" key="3">
    <source>
        <dbReference type="ARBA" id="ARBA00022692"/>
    </source>
</evidence>
<dbReference type="GeneID" id="105904838"/>
<dbReference type="InterPro" id="IPR001779">
    <property type="entry name" value="2pore_dom_K_chnl_TWIK1"/>
</dbReference>
<dbReference type="PRINTS" id="PR01096">
    <property type="entry name" value="TWIK1CHANNEL"/>
</dbReference>
<dbReference type="GO" id="GO:0022841">
    <property type="term" value="F:potassium ion leak channel activity"/>
    <property type="evidence" value="ECO:0007669"/>
    <property type="project" value="TreeGrafter"/>
</dbReference>
<dbReference type="Proteomes" id="UP000515152">
    <property type="component" value="Chromosome 18"/>
</dbReference>
<feature type="compositionally biased region" description="Pro residues" evidence="10">
    <location>
        <begin position="366"/>
        <end position="377"/>
    </location>
</feature>
<feature type="domain" description="Potassium channel" evidence="12">
    <location>
        <begin position="213"/>
        <end position="287"/>
    </location>
</feature>
<evidence type="ECO:0000256" key="8">
    <source>
        <dbReference type="ARBA" id="ARBA00023303"/>
    </source>
</evidence>
<evidence type="ECO:0000259" key="12">
    <source>
        <dbReference type="Pfam" id="PF07885"/>
    </source>
</evidence>